<dbReference type="KEGG" id="cci:CC1G_11385"/>
<evidence type="ECO:0000256" key="1">
    <source>
        <dbReference type="SAM" id="MobiDB-lite"/>
    </source>
</evidence>
<feature type="region of interest" description="Disordered" evidence="1">
    <location>
        <begin position="656"/>
        <end position="681"/>
    </location>
</feature>
<feature type="compositionally biased region" description="Low complexity" evidence="1">
    <location>
        <begin position="431"/>
        <end position="443"/>
    </location>
</feature>
<organism evidence="2 3">
    <name type="scientific">Coprinopsis cinerea (strain Okayama-7 / 130 / ATCC MYA-4618 / FGSC 9003)</name>
    <name type="common">Inky cap fungus</name>
    <name type="synonym">Hormographiella aspergillata</name>
    <dbReference type="NCBI Taxonomy" id="240176"/>
    <lineage>
        <taxon>Eukaryota</taxon>
        <taxon>Fungi</taxon>
        <taxon>Dikarya</taxon>
        <taxon>Basidiomycota</taxon>
        <taxon>Agaricomycotina</taxon>
        <taxon>Agaricomycetes</taxon>
        <taxon>Agaricomycetidae</taxon>
        <taxon>Agaricales</taxon>
        <taxon>Agaricineae</taxon>
        <taxon>Psathyrellaceae</taxon>
        <taxon>Coprinopsis</taxon>
    </lineage>
</organism>
<protein>
    <recommendedName>
        <fullName evidence="4">LIM-domain binding protein-domain-containing protein</fullName>
    </recommendedName>
</protein>
<dbReference type="Pfam" id="PF01803">
    <property type="entry name" value="LIM_bind"/>
    <property type="match status" value="1"/>
</dbReference>
<comment type="caution">
    <text evidence="2">The sequence shown here is derived from an EMBL/GenBank/DDBJ whole genome shotgun (WGS) entry which is preliminary data.</text>
</comment>
<gene>
    <name evidence="2" type="ORF">CC1G_11385</name>
</gene>
<feature type="compositionally biased region" description="Polar residues" evidence="1">
    <location>
        <begin position="100"/>
        <end position="114"/>
    </location>
</feature>
<feature type="region of interest" description="Disordered" evidence="1">
    <location>
        <begin position="56"/>
        <end position="114"/>
    </location>
</feature>
<keyword evidence="3" id="KW-1185">Reference proteome</keyword>
<feature type="compositionally biased region" description="Low complexity" evidence="1">
    <location>
        <begin position="396"/>
        <end position="422"/>
    </location>
</feature>
<dbReference type="OrthoDB" id="774557at2759"/>
<feature type="compositionally biased region" description="Pro residues" evidence="1">
    <location>
        <begin position="348"/>
        <end position="360"/>
    </location>
</feature>
<feature type="compositionally biased region" description="Polar residues" evidence="1">
    <location>
        <begin position="784"/>
        <end position="805"/>
    </location>
</feature>
<dbReference type="EMBL" id="AACS02000005">
    <property type="protein sequence ID" value="EAU80585.2"/>
    <property type="molecule type" value="Genomic_DNA"/>
</dbReference>
<dbReference type="InterPro" id="IPR029005">
    <property type="entry name" value="LIM-bd/SEUSS"/>
</dbReference>
<evidence type="ECO:0000313" key="3">
    <source>
        <dbReference type="Proteomes" id="UP000001861"/>
    </source>
</evidence>
<feature type="compositionally biased region" description="Polar residues" evidence="1">
    <location>
        <begin position="855"/>
        <end position="868"/>
    </location>
</feature>
<name>A8PGI0_COPC7</name>
<proteinExistence type="predicted"/>
<dbReference type="AlphaFoldDB" id="A8PGI0"/>
<evidence type="ECO:0008006" key="4">
    <source>
        <dbReference type="Google" id="ProtNLM"/>
    </source>
</evidence>
<feature type="compositionally biased region" description="Gly residues" evidence="1">
    <location>
        <begin position="182"/>
        <end position="200"/>
    </location>
</feature>
<dbReference type="VEuPathDB" id="FungiDB:CC1G_11385"/>
<dbReference type="GeneID" id="6017899"/>
<dbReference type="OMA" id="CSAFPRF"/>
<dbReference type="eggNOG" id="ENOG502QTWZ">
    <property type="taxonomic scope" value="Eukaryota"/>
</dbReference>
<feature type="compositionally biased region" description="Pro residues" evidence="1">
    <location>
        <begin position="462"/>
        <end position="473"/>
    </location>
</feature>
<sequence>MGSGPFLQNQGDLGQQQLGQAPMNMSGGINPNPAMGMLPASNMSLQQPNQRFLMQGGPQQQLQHGQQPGRPNMIRPGQGPQQMIPAPNAAGGPHMAGLNPQVQNVGFPTQGMSNQQMPGNHIRRVPSQSHMVPPNMNPVVSGGMGIPQGVPPPMQHQANQMRLQHQQQQQRQQMAAAAARQMGGGSQMMNPGMGGGGVGQGPVMNSLQQPGSMGPQPHPMFPNGVPNQPSQLAASPRPNSLPPNALGMGSSGPQIPVNRASMTPDNSSAMGFLAPPQHQPQPVPQPPQTAGTPASHASPLPSNPADQLAHPSRPQSRPQSQPQHHSNPQMPPQSTPSRTQTPRSAHPSLPPNAPGMPGQPPSLQQGVRIPPPPGAGPHPRQQTPVSAGGHGPQPPQGMLQPQLTGGGQQQQPQHQPQPGMVAGPPPPPPSQQQQPQPGGMVVRQPPPGNIPLPPQGIQNMPAPAPMPLQPQPPSRNQYSSVIGSGQGLIRLLQFSGILSSENKNKLQLSWWNDLVKEYFTPKAVMRFTLWKDNQKNEAKPFEINLPILPRFFLVTTQSGVKSMTLALDGARERIYAQGHAIVECVAAVWTYKYTNGYTVTLRGPLTAHVVVTATNPPNPQAPNQGSYMLKFEEFEFDALHHDKYISLDAITGSRMADPSHGRQLTNSSAEAQSEEQQRQLEEPRVLIDQASIPGEPVNAFGIPQATMRCLELAESVGSMADLITFANETKLGPLDALAKFAQRLRDNGATLLPPTMGANQVFLNPNLNNNTNNSHNQSQPQPQMITLNSSAPPSITTPQHNASQTIPPPPKATLAGSPRTMPNSPQKEHRSVPQQNQAGTSGGSDGMGSAASPAVSTADTNTPPLSHSSLKRKQTSDTSSPAMSNAEGPPAKRSARKRGRTGTTGGAG</sequence>
<dbReference type="RefSeq" id="XP_001841222.2">
    <property type="nucleotide sequence ID" value="XM_001841170.2"/>
</dbReference>
<feature type="region of interest" description="Disordered" evidence="1">
    <location>
        <begin position="756"/>
        <end position="908"/>
    </location>
</feature>
<feature type="region of interest" description="Disordered" evidence="1">
    <location>
        <begin position="155"/>
        <end position="478"/>
    </location>
</feature>
<feature type="compositionally biased region" description="Pro residues" evidence="1">
    <location>
        <begin position="444"/>
        <end position="454"/>
    </location>
</feature>
<feature type="compositionally biased region" description="Pro residues" evidence="1">
    <location>
        <begin position="277"/>
        <end position="287"/>
    </location>
</feature>
<dbReference type="PANTHER" id="PTHR10378">
    <property type="entry name" value="LIM DOMAIN-BINDING PROTEIN"/>
    <property type="match status" value="1"/>
</dbReference>
<reference evidence="2 3" key="1">
    <citation type="journal article" date="2010" name="Proc. Natl. Acad. Sci. U.S.A.">
        <title>Insights into evolution of multicellular fungi from the assembled chromosomes of the mushroom Coprinopsis cinerea (Coprinus cinereus).</title>
        <authorList>
            <person name="Stajich J.E."/>
            <person name="Wilke S.K."/>
            <person name="Ahren D."/>
            <person name="Au C.H."/>
            <person name="Birren B.W."/>
            <person name="Borodovsky M."/>
            <person name="Burns C."/>
            <person name="Canback B."/>
            <person name="Casselton L.A."/>
            <person name="Cheng C.K."/>
            <person name="Deng J."/>
            <person name="Dietrich F.S."/>
            <person name="Fargo D.C."/>
            <person name="Farman M.L."/>
            <person name="Gathman A.C."/>
            <person name="Goldberg J."/>
            <person name="Guigo R."/>
            <person name="Hoegger P.J."/>
            <person name="Hooker J.B."/>
            <person name="Huggins A."/>
            <person name="James T.Y."/>
            <person name="Kamada T."/>
            <person name="Kilaru S."/>
            <person name="Kodira C."/>
            <person name="Kues U."/>
            <person name="Kupfer D."/>
            <person name="Kwan H.S."/>
            <person name="Lomsadze A."/>
            <person name="Li W."/>
            <person name="Lilly W.W."/>
            <person name="Ma L.J."/>
            <person name="Mackey A.J."/>
            <person name="Manning G."/>
            <person name="Martin F."/>
            <person name="Muraguchi H."/>
            <person name="Natvig D.O."/>
            <person name="Palmerini H."/>
            <person name="Ramesh M.A."/>
            <person name="Rehmeyer C.J."/>
            <person name="Roe B.A."/>
            <person name="Shenoy N."/>
            <person name="Stanke M."/>
            <person name="Ter-Hovhannisyan V."/>
            <person name="Tunlid A."/>
            <person name="Velagapudi R."/>
            <person name="Vision T.J."/>
            <person name="Zeng Q."/>
            <person name="Zolan M.E."/>
            <person name="Pukkila P.J."/>
        </authorList>
    </citation>
    <scope>NUCLEOTIDE SEQUENCE [LARGE SCALE GENOMIC DNA]</scope>
    <source>
        <strain evidence="3">Okayama-7 / 130 / ATCC MYA-4618 / FGSC 9003</strain>
    </source>
</reference>
<dbReference type="InParanoid" id="A8PGI0"/>
<feature type="compositionally biased region" description="Polar residues" evidence="1">
    <location>
        <begin position="260"/>
        <end position="269"/>
    </location>
</feature>
<feature type="compositionally biased region" description="Low complexity" evidence="1">
    <location>
        <begin position="759"/>
        <end position="783"/>
    </location>
</feature>
<feature type="compositionally biased region" description="Low complexity" evidence="1">
    <location>
        <begin position="335"/>
        <end position="344"/>
    </location>
</feature>
<feature type="compositionally biased region" description="Low complexity" evidence="1">
    <location>
        <begin position="155"/>
        <end position="181"/>
    </location>
</feature>
<dbReference type="HOGENOM" id="CLU_303279_0_0_1"/>
<accession>A8PGI0</accession>
<feature type="compositionally biased region" description="Low complexity" evidence="1">
    <location>
        <begin position="310"/>
        <end position="328"/>
    </location>
</feature>
<feature type="compositionally biased region" description="Low complexity" evidence="1">
    <location>
        <begin position="56"/>
        <end position="69"/>
    </location>
</feature>
<evidence type="ECO:0000313" key="2">
    <source>
        <dbReference type="EMBL" id="EAU80585.2"/>
    </source>
</evidence>
<feature type="region of interest" description="Disordered" evidence="1">
    <location>
        <begin position="17"/>
        <end position="41"/>
    </location>
</feature>
<dbReference type="Proteomes" id="UP000001861">
    <property type="component" value="Unassembled WGS sequence"/>
</dbReference>